<reference evidence="3" key="1">
    <citation type="journal article" date="2016" name="Nature">
        <title>Genome evolution in the allotetraploid frog Xenopus laevis.</title>
        <authorList>
            <person name="Session A.M."/>
            <person name="Uno Y."/>
            <person name="Kwon T."/>
            <person name="Chapman J.A."/>
            <person name="Toyoda A."/>
            <person name="Takahashi S."/>
            <person name="Fukui A."/>
            <person name="Hikosaka A."/>
            <person name="Suzuki A."/>
            <person name="Kondo M."/>
            <person name="van Heeringen S.J."/>
            <person name="Quigley I."/>
            <person name="Heinz S."/>
            <person name="Ogino H."/>
            <person name="Ochi H."/>
            <person name="Hellsten U."/>
            <person name="Lyons J.B."/>
            <person name="Simakov O."/>
            <person name="Putnam N."/>
            <person name="Stites J."/>
            <person name="Kuroki Y."/>
            <person name="Tanaka T."/>
            <person name="Michiue T."/>
            <person name="Watanabe M."/>
            <person name="Bogdanovic O."/>
            <person name="Lister R."/>
            <person name="Georgiou G."/>
            <person name="Paranjpe S.S."/>
            <person name="van Kruijsbergen I."/>
            <person name="Shu S."/>
            <person name="Carlson J."/>
            <person name="Kinoshita T."/>
            <person name="Ohta Y."/>
            <person name="Mawaribuchi S."/>
            <person name="Jenkins J."/>
            <person name="Grimwood J."/>
            <person name="Schmutz J."/>
            <person name="Mitros T."/>
            <person name="Mozaffari S.V."/>
            <person name="Suzuki Y."/>
            <person name="Haramoto Y."/>
            <person name="Yamamoto T.S."/>
            <person name="Takagi C."/>
            <person name="Heald R."/>
            <person name="Miller K."/>
            <person name="Haudenschild C."/>
            <person name="Kitzman J."/>
            <person name="Nakayama T."/>
            <person name="Izutsu Y."/>
            <person name="Robert J."/>
            <person name="Fortriede J."/>
            <person name="Burns K."/>
            <person name="Lotay V."/>
            <person name="Karimi K."/>
            <person name="Yasuoka Y."/>
            <person name="Dichmann D.S."/>
            <person name="Flajnik M.F."/>
            <person name="Houston D.W."/>
            <person name="Shendure J."/>
            <person name="DuPasquier L."/>
            <person name="Vize P.D."/>
            <person name="Zorn A.M."/>
            <person name="Ito M."/>
            <person name="Marcotte E.M."/>
            <person name="Wallingford J.B."/>
            <person name="Ito Y."/>
            <person name="Asashima M."/>
            <person name="Ueno N."/>
            <person name="Matsuda Y."/>
            <person name="Veenstra G.J."/>
            <person name="Fujiyama A."/>
            <person name="Harland R.M."/>
            <person name="Taira M."/>
            <person name="Rokhsar D.S."/>
        </authorList>
    </citation>
    <scope>NUCLEOTIDE SEQUENCE [LARGE SCALE GENOMIC DNA]</scope>
    <source>
        <strain evidence="3">J</strain>
    </source>
</reference>
<evidence type="ECO:0000256" key="1">
    <source>
        <dbReference type="SAM" id="SignalP"/>
    </source>
</evidence>
<dbReference type="Proteomes" id="UP000694892">
    <property type="component" value="Chromosome 4L"/>
</dbReference>
<accession>A0A974D2J5</accession>
<protein>
    <submittedName>
        <fullName evidence="2">Uncharacterized protein</fullName>
    </submittedName>
</protein>
<dbReference type="AlphaFoldDB" id="A0A974D2J5"/>
<organism evidence="2 3">
    <name type="scientific">Xenopus laevis</name>
    <name type="common">African clawed frog</name>
    <dbReference type="NCBI Taxonomy" id="8355"/>
    <lineage>
        <taxon>Eukaryota</taxon>
        <taxon>Metazoa</taxon>
        <taxon>Chordata</taxon>
        <taxon>Craniata</taxon>
        <taxon>Vertebrata</taxon>
        <taxon>Euteleostomi</taxon>
        <taxon>Amphibia</taxon>
        <taxon>Batrachia</taxon>
        <taxon>Anura</taxon>
        <taxon>Pipoidea</taxon>
        <taxon>Pipidae</taxon>
        <taxon>Xenopodinae</taxon>
        <taxon>Xenopus</taxon>
        <taxon>Xenopus</taxon>
    </lineage>
</organism>
<evidence type="ECO:0000313" key="3">
    <source>
        <dbReference type="Proteomes" id="UP000694892"/>
    </source>
</evidence>
<feature type="chain" id="PRO_5037560425" evidence="1">
    <location>
        <begin position="17"/>
        <end position="73"/>
    </location>
</feature>
<gene>
    <name evidence="2" type="ORF">XELAEV_18022611mg</name>
</gene>
<proteinExistence type="predicted"/>
<dbReference type="EMBL" id="CM004472">
    <property type="protein sequence ID" value="OCT84458.1"/>
    <property type="molecule type" value="Genomic_DNA"/>
</dbReference>
<feature type="signal peptide" evidence="1">
    <location>
        <begin position="1"/>
        <end position="16"/>
    </location>
</feature>
<sequence>MALCISHLHLIRAAFAAEAHSKKRKLGEMPILDDQRAAPTLTTDALEFDLANSLRMSEDHALKFLSRSWIILS</sequence>
<name>A0A974D2J5_XENLA</name>
<evidence type="ECO:0000313" key="2">
    <source>
        <dbReference type="EMBL" id="OCT84458.1"/>
    </source>
</evidence>
<keyword evidence="1" id="KW-0732">Signal</keyword>